<accession>A0A7J7P303</accession>
<organism evidence="1 2">
    <name type="scientific">Kingdonia uniflora</name>
    <dbReference type="NCBI Taxonomy" id="39325"/>
    <lineage>
        <taxon>Eukaryota</taxon>
        <taxon>Viridiplantae</taxon>
        <taxon>Streptophyta</taxon>
        <taxon>Embryophyta</taxon>
        <taxon>Tracheophyta</taxon>
        <taxon>Spermatophyta</taxon>
        <taxon>Magnoliopsida</taxon>
        <taxon>Ranunculales</taxon>
        <taxon>Circaeasteraceae</taxon>
        <taxon>Kingdonia</taxon>
    </lineage>
</organism>
<proteinExistence type="predicted"/>
<dbReference type="AlphaFoldDB" id="A0A7J7P303"/>
<protein>
    <submittedName>
        <fullName evidence="1">Uncharacterized protein</fullName>
    </submittedName>
</protein>
<dbReference type="EMBL" id="JACGCM010000309">
    <property type="protein sequence ID" value="KAF6173836.1"/>
    <property type="molecule type" value="Genomic_DNA"/>
</dbReference>
<reference evidence="1 2" key="1">
    <citation type="journal article" date="2020" name="IScience">
        <title>Genome Sequencing of the Endangered Kingdonia uniflora (Circaeasteraceae, Ranunculales) Reveals Potential Mechanisms of Evolutionary Specialization.</title>
        <authorList>
            <person name="Sun Y."/>
            <person name="Deng T."/>
            <person name="Zhang A."/>
            <person name="Moore M.J."/>
            <person name="Landis J.B."/>
            <person name="Lin N."/>
            <person name="Zhang H."/>
            <person name="Zhang X."/>
            <person name="Huang J."/>
            <person name="Zhang X."/>
            <person name="Sun H."/>
            <person name="Wang H."/>
        </authorList>
    </citation>
    <scope>NUCLEOTIDE SEQUENCE [LARGE SCALE GENOMIC DNA]</scope>
    <source>
        <strain evidence="1">TB1705</strain>
        <tissue evidence="1">Leaf</tissue>
    </source>
</reference>
<gene>
    <name evidence="1" type="ORF">GIB67_039787</name>
</gene>
<sequence>MKVHNEYELPLAAKDQVLIGTNMAGKNKKCELRKVYDKYPTNDVRKRNYLTTTIQKDWERSEDPKTVRTDYFLAGCMYSDGSFLTLFPKAKVLYPHLVFAAEIKSNAEKNPESKHYDVDDDRTLIKEGKLAYKEIDNKLNAVIDEVKTLKENATREGQRTQNASPYHNSEDEVVAVGREIFPHNQTNNHNKSDVLVDLVIDEDAEVSGRRGMLFHDIPMGEWFKYLSFLLKIIDEDCLAYLNLPSETIGIFDRVSLCSFLNLKMYFM</sequence>
<dbReference type="Proteomes" id="UP000541444">
    <property type="component" value="Unassembled WGS sequence"/>
</dbReference>
<name>A0A7J7P303_9MAGN</name>
<evidence type="ECO:0000313" key="1">
    <source>
        <dbReference type="EMBL" id="KAF6173836.1"/>
    </source>
</evidence>
<evidence type="ECO:0000313" key="2">
    <source>
        <dbReference type="Proteomes" id="UP000541444"/>
    </source>
</evidence>
<comment type="caution">
    <text evidence="1">The sequence shown here is derived from an EMBL/GenBank/DDBJ whole genome shotgun (WGS) entry which is preliminary data.</text>
</comment>
<keyword evidence="2" id="KW-1185">Reference proteome</keyword>